<accession>A0ACC3B4Q8</accession>
<proteinExistence type="predicted"/>
<reference evidence="1 2" key="1">
    <citation type="journal article" date="2023" name="ACS Omega">
        <title>Identification of the Neoaspergillic Acid Biosynthesis Gene Cluster by Establishing an In Vitro CRISPR-Ribonucleoprotein Genetic System in Aspergillus melleus.</title>
        <authorList>
            <person name="Yuan B."/>
            <person name="Grau M.F."/>
            <person name="Murata R.M."/>
            <person name="Torok T."/>
            <person name="Venkateswaran K."/>
            <person name="Stajich J.E."/>
            <person name="Wang C.C.C."/>
        </authorList>
    </citation>
    <scope>NUCLEOTIDE SEQUENCE [LARGE SCALE GENOMIC DNA]</scope>
    <source>
        <strain evidence="1 2">IMV 1140</strain>
    </source>
</reference>
<evidence type="ECO:0000313" key="2">
    <source>
        <dbReference type="Proteomes" id="UP001177260"/>
    </source>
</evidence>
<comment type="caution">
    <text evidence="1">The sequence shown here is derived from an EMBL/GenBank/DDBJ whole genome shotgun (WGS) entry which is preliminary data.</text>
</comment>
<dbReference type="Proteomes" id="UP001177260">
    <property type="component" value="Unassembled WGS sequence"/>
</dbReference>
<sequence length="183" mass="19728">MLFQNLFLISSMALSAAAGSYNGTSAAAAIQQRFHELDLGYKYTTTLIGHVAAKTESVTADDVVSTYNQTAHAEDKNLNMKQPTAAFPGAIQLVLCESFHTLILNGIELNNAFTDNANLFNKDQRNALQDAFTKVNDETGSFFIHVAKVALPECLPSLKADSSSIYKSFSMVVRALDPADASA</sequence>
<name>A0ACC3B4Q8_9EURO</name>
<dbReference type="EMBL" id="JAOPJF010000025">
    <property type="protein sequence ID" value="KAK1145213.1"/>
    <property type="molecule type" value="Genomic_DNA"/>
</dbReference>
<gene>
    <name evidence="1" type="ORF">N8T08_004365</name>
</gene>
<evidence type="ECO:0000313" key="1">
    <source>
        <dbReference type="EMBL" id="KAK1145213.1"/>
    </source>
</evidence>
<keyword evidence="2" id="KW-1185">Reference proteome</keyword>
<organism evidence="1 2">
    <name type="scientific">Aspergillus melleus</name>
    <dbReference type="NCBI Taxonomy" id="138277"/>
    <lineage>
        <taxon>Eukaryota</taxon>
        <taxon>Fungi</taxon>
        <taxon>Dikarya</taxon>
        <taxon>Ascomycota</taxon>
        <taxon>Pezizomycotina</taxon>
        <taxon>Eurotiomycetes</taxon>
        <taxon>Eurotiomycetidae</taxon>
        <taxon>Eurotiales</taxon>
        <taxon>Aspergillaceae</taxon>
        <taxon>Aspergillus</taxon>
        <taxon>Aspergillus subgen. Circumdati</taxon>
    </lineage>
</organism>
<protein>
    <submittedName>
        <fullName evidence="1">Uncharacterized protein</fullName>
    </submittedName>
</protein>